<proteinExistence type="predicted"/>
<evidence type="ECO:0000313" key="3">
    <source>
        <dbReference type="EnsemblMetazoa" id="GPAI042260-PA"/>
    </source>
</evidence>
<reference evidence="4" key="1">
    <citation type="submission" date="2014-03" db="EMBL/GenBank/DDBJ databases">
        <authorList>
            <person name="Aksoy S."/>
            <person name="Warren W."/>
            <person name="Wilson R.K."/>
        </authorList>
    </citation>
    <scope>NUCLEOTIDE SEQUENCE [LARGE SCALE GENOMIC DNA]</scope>
    <source>
        <strain evidence="4">IAEA</strain>
    </source>
</reference>
<feature type="coiled-coil region" evidence="1">
    <location>
        <begin position="221"/>
        <end position="280"/>
    </location>
</feature>
<dbReference type="EnsemblMetazoa" id="GPAI042260-RA">
    <property type="protein sequence ID" value="GPAI042260-PA"/>
    <property type="gene ID" value="GPAI042260"/>
</dbReference>
<protein>
    <submittedName>
        <fullName evidence="3">Uncharacterized protein</fullName>
    </submittedName>
</protein>
<dbReference type="Proteomes" id="UP000092445">
    <property type="component" value="Unassembled WGS sequence"/>
</dbReference>
<keyword evidence="1" id="KW-0175">Coiled coil</keyword>
<reference evidence="3" key="2">
    <citation type="submission" date="2020-05" db="UniProtKB">
        <authorList>
            <consortium name="EnsemblMetazoa"/>
        </authorList>
    </citation>
    <scope>IDENTIFICATION</scope>
    <source>
        <strain evidence="3">IAEA</strain>
    </source>
</reference>
<evidence type="ECO:0000256" key="2">
    <source>
        <dbReference type="SAM" id="MobiDB-lite"/>
    </source>
</evidence>
<accession>A0A1B0ADI5</accession>
<organism evidence="3 4">
    <name type="scientific">Glossina pallidipes</name>
    <name type="common">Tsetse fly</name>
    <dbReference type="NCBI Taxonomy" id="7398"/>
    <lineage>
        <taxon>Eukaryota</taxon>
        <taxon>Metazoa</taxon>
        <taxon>Ecdysozoa</taxon>
        <taxon>Arthropoda</taxon>
        <taxon>Hexapoda</taxon>
        <taxon>Insecta</taxon>
        <taxon>Pterygota</taxon>
        <taxon>Neoptera</taxon>
        <taxon>Endopterygota</taxon>
        <taxon>Diptera</taxon>
        <taxon>Brachycera</taxon>
        <taxon>Muscomorpha</taxon>
        <taxon>Hippoboscoidea</taxon>
        <taxon>Glossinidae</taxon>
        <taxon>Glossina</taxon>
    </lineage>
</organism>
<sequence>MQQTFGNSKTCPTSRLRESISLPELSRVPSPKQGLRHSPKACKTVQADVDTHPGCQSDAASVQRKNPEINEVPINMEMVPVIPPLDYYQKYHLNSRLFAGEKSKIYWQMNEIFSKRLHHINSRNARDSLQLKLIAYQEWIDVLLKTYDSAMVNTKQLEAEVVERLERWRCKTKVVYQNGNWGLTDLFPEALSFSQPLIDGNSGTESMCVGDGETDIKKQSVKAQMEEKRQLRNNTKTLAAEIAERHKEVEELKQKLASMEQEMQEKLQVKDKMIKDLQTDLKSGYINGYAGRRVQLREIARTKQTQRMNLLQRGNKCLLNFEGNMIGILNGRRGAQVNEIFRNKHRR</sequence>
<evidence type="ECO:0000256" key="1">
    <source>
        <dbReference type="SAM" id="Coils"/>
    </source>
</evidence>
<evidence type="ECO:0000313" key="4">
    <source>
        <dbReference type="Proteomes" id="UP000092445"/>
    </source>
</evidence>
<dbReference type="VEuPathDB" id="VectorBase:GPAI042260"/>
<feature type="region of interest" description="Disordered" evidence="2">
    <location>
        <begin position="1"/>
        <end position="40"/>
    </location>
</feature>
<dbReference type="AlphaFoldDB" id="A0A1B0ADI5"/>
<feature type="compositionally biased region" description="Polar residues" evidence="2">
    <location>
        <begin position="1"/>
        <end position="13"/>
    </location>
</feature>
<name>A0A1B0ADI5_GLOPL</name>
<keyword evidence="4" id="KW-1185">Reference proteome</keyword>